<name>A0AAD9JT50_9ANNE</name>
<feature type="region of interest" description="Disordered" evidence="2">
    <location>
        <begin position="100"/>
        <end position="129"/>
    </location>
</feature>
<gene>
    <name evidence="3" type="ORF">LSH36_177g04089</name>
</gene>
<feature type="compositionally biased region" description="Basic and acidic residues" evidence="2">
    <location>
        <begin position="570"/>
        <end position="584"/>
    </location>
</feature>
<dbReference type="AlphaFoldDB" id="A0AAD9JT50"/>
<evidence type="ECO:0000256" key="1">
    <source>
        <dbReference type="ARBA" id="ARBA00022737"/>
    </source>
</evidence>
<dbReference type="Proteomes" id="UP001208570">
    <property type="component" value="Unassembled WGS sequence"/>
</dbReference>
<dbReference type="PANTHER" id="PTHR14224">
    <property type="entry name" value="SIMILAR TO PREFERENTIALLY EXPRESSED ANTIGEN IN MELANOMA-LIKE 3"/>
    <property type="match status" value="1"/>
</dbReference>
<accession>A0AAD9JT50</accession>
<feature type="region of interest" description="Disordered" evidence="2">
    <location>
        <begin position="563"/>
        <end position="584"/>
    </location>
</feature>
<dbReference type="Gene3D" id="3.80.10.10">
    <property type="entry name" value="Ribonuclease Inhibitor"/>
    <property type="match status" value="1"/>
</dbReference>
<reference evidence="3" key="1">
    <citation type="journal article" date="2023" name="Mol. Biol. Evol.">
        <title>Third-Generation Sequencing Reveals the Adaptive Role of the Epigenome in Three Deep-Sea Polychaetes.</title>
        <authorList>
            <person name="Perez M."/>
            <person name="Aroh O."/>
            <person name="Sun Y."/>
            <person name="Lan Y."/>
            <person name="Juniper S.K."/>
            <person name="Young C.R."/>
            <person name="Angers B."/>
            <person name="Qian P.Y."/>
        </authorList>
    </citation>
    <scope>NUCLEOTIDE SEQUENCE</scope>
    <source>
        <strain evidence="3">P08H-3</strain>
    </source>
</reference>
<proteinExistence type="predicted"/>
<organism evidence="3 4">
    <name type="scientific">Paralvinella palmiformis</name>
    <dbReference type="NCBI Taxonomy" id="53620"/>
    <lineage>
        <taxon>Eukaryota</taxon>
        <taxon>Metazoa</taxon>
        <taxon>Spiralia</taxon>
        <taxon>Lophotrochozoa</taxon>
        <taxon>Annelida</taxon>
        <taxon>Polychaeta</taxon>
        <taxon>Sedentaria</taxon>
        <taxon>Canalipalpata</taxon>
        <taxon>Terebellida</taxon>
        <taxon>Terebelliformia</taxon>
        <taxon>Alvinellidae</taxon>
        <taxon>Paralvinella</taxon>
    </lineage>
</organism>
<evidence type="ECO:0000256" key="2">
    <source>
        <dbReference type="SAM" id="MobiDB-lite"/>
    </source>
</evidence>
<dbReference type="InterPro" id="IPR032675">
    <property type="entry name" value="LRR_dom_sf"/>
</dbReference>
<comment type="caution">
    <text evidence="3">The sequence shown here is derived from an EMBL/GenBank/DDBJ whole genome shotgun (WGS) entry which is preliminary data.</text>
</comment>
<dbReference type="EMBL" id="JAODUP010000177">
    <property type="protein sequence ID" value="KAK2158113.1"/>
    <property type="molecule type" value="Genomic_DNA"/>
</dbReference>
<feature type="compositionally biased region" description="Polar residues" evidence="2">
    <location>
        <begin position="119"/>
        <end position="129"/>
    </location>
</feature>
<dbReference type="InterPro" id="IPR050694">
    <property type="entry name" value="LRRC14/PRAME"/>
</dbReference>
<dbReference type="SUPFAM" id="SSF52047">
    <property type="entry name" value="RNI-like"/>
    <property type="match status" value="1"/>
</dbReference>
<evidence type="ECO:0000313" key="3">
    <source>
        <dbReference type="EMBL" id="KAK2158113.1"/>
    </source>
</evidence>
<evidence type="ECO:0000313" key="4">
    <source>
        <dbReference type="Proteomes" id="UP001208570"/>
    </source>
</evidence>
<feature type="compositionally biased region" description="Low complexity" evidence="2">
    <location>
        <begin position="100"/>
        <end position="118"/>
    </location>
</feature>
<keyword evidence="1" id="KW-0677">Repeat</keyword>
<keyword evidence="4" id="KW-1185">Reference proteome</keyword>
<sequence length="726" mass="81141">MRKSKSCPHLLFIRALNGRPTSKLRVVDHSIPGISSGIKCHLLQKHSSSLTLCKSAELGSIISPETPSTSTTGLLSTTSSSFMVTRCALDDVKPVIISTPSTAASPSETLSSSNLPNTESNALGSSSIQSHTLLPNSAPYSKNGRVISTSPQFAISHILPNPDTPPKPSASISRLNRNMSWHFSPRMTHPCLPGKGQRTKFVIARVPTSETLVRENEENAEVKLRKVMIRREMHQYIPDIIAAWPYTTLRLCEIIGPKECKTIFTSMDNLWSHIFHGLLIRQSTCKLRKLDFTEFMPNKALLYTTLQLIPLMSYKGPLRRDTIVNKVVNKHNIKDDNVLWNLNHLLEILLNHSVLKRGRKLQHKEPMEIIIDSFPLAADNLAFYGWLISYNESGPDLDPVDPTLPLRVFADSDYVQNMQAISINRIQRKHFTKAVTSPLDDVAERGLKLKKLTLAGLNLTKPPINNYFPSLLKKCSALTKLDLSGSVVSNVLESVLRSLVIPLQEITMKSVCMTEEDVQSFFVSKHASYLREVDLSNIYSKQCLACCPPHNDDDEEEDLNEDNVVGNIDDSDHRGSNASDNEIKASAKKHEHSPAIIRVSSHSVDAQLYLSLFRNLDKLQKLKVLHMTSEAFGAHRLQAEYLNHLLDSLNKLSLCELVLKQIPLAEDDILDIVSVLARMPSFRHLSVTRSGVSFLGTDDSAIFWRRIRQATKGNNFSISISNMPDE</sequence>
<protein>
    <submittedName>
        <fullName evidence="3">Uncharacterized protein</fullName>
    </submittedName>
</protein>